<evidence type="ECO:0000313" key="1">
    <source>
        <dbReference type="EMBL" id="MBC2669790.1"/>
    </source>
</evidence>
<dbReference type="Proteomes" id="UP000551327">
    <property type="component" value="Unassembled WGS sequence"/>
</dbReference>
<comment type="caution">
    <text evidence="1">The sequence shown here is derived from an EMBL/GenBank/DDBJ whole genome shotgun (WGS) entry which is preliminary data.</text>
</comment>
<accession>A0A7X1FZE1</accession>
<evidence type="ECO:0000313" key="2">
    <source>
        <dbReference type="Proteomes" id="UP000551327"/>
    </source>
</evidence>
<name>A0A7X1FZE1_9SPHN</name>
<reference evidence="1 2" key="1">
    <citation type="submission" date="2020-08" db="EMBL/GenBank/DDBJ databases">
        <title>The genome sequence of type strain Novosphingobium piscinae KCTC 42194.</title>
        <authorList>
            <person name="Liu Y."/>
        </authorList>
    </citation>
    <scope>NUCLEOTIDE SEQUENCE [LARGE SCALE GENOMIC DNA]</scope>
    <source>
        <strain evidence="1 2">KCTC 42194</strain>
    </source>
</reference>
<gene>
    <name evidence="1" type="ORF">H7F53_11605</name>
</gene>
<dbReference type="AlphaFoldDB" id="A0A7X1FZE1"/>
<dbReference type="EMBL" id="JACLAX010000010">
    <property type="protein sequence ID" value="MBC2669790.1"/>
    <property type="molecule type" value="Genomic_DNA"/>
</dbReference>
<keyword evidence="2" id="KW-1185">Reference proteome</keyword>
<protein>
    <submittedName>
        <fullName evidence="1">Uncharacterized protein</fullName>
    </submittedName>
</protein>
<proteinExistence type="predicted"/>
<dbReference type="RefSeq" id="WP_185679647.1">
    <property type="nucleotide sequence ID" value="NZ_JACLAX010000010.1"/>
</dbReference>
<sequence>MAMGDMTQCTTMGPSGGMSTTNCVPMGPDMATCNTMGSPGVSNGPVASPVAVYRMLFGDKTRKQIGKLLAAGDCAGAARYAFEHDRLEFGLKIQQTCRSSDAQAFATLDRLPAPASRPSVAQQAPATLYETVYQLAKASAVPFTADTQAGPVSITKIEAFDTQLRLNVQVADQANMAAMASPANLQIICADPELSRVLRMGGSIRLSFSRKNGVPLGASTQSGQLCGY</sequence>
<organism evidence="1 2">
    <name type="scientific">Novosphingobium piscinae</name>
    <dbReference type="NCBI Taxonomy" id="1507448"/>
    <lineage>
        <taxon>Bacteria</taxon>
        <taxon>Pseudomonadati</taxon>
        <taxon>Pseudomonadota</taxon>
        <taxon>Alphaproteobacteria</taxon>
        <taxon>Sphingomonadales</taxon>
        <taxon>Sphingomonadaceae</taxon>
        <taxon>Novosphingobium</taxon>
    </lineage>
</organism>